<dbReference type="EMBL" id="PQXN01000273">
    <property type="protein sequence ID" value="TGO47522.1"/>
    <property type="molecule type" value="Genomic_DNA"/>
</dbReference>
<proteinExistence type="predicted"/>
<name>A0A4Z1HJT7_9HELO</name>
<dbReference type="Proteomes" id="UP000297527">
    <property type="component" value="Unassembled WGS sequence"/>
</dbReference>
<evidence type="ECO:0000313" key="1">
    <source>
        <dbReference type="EMBL" id="TGO47522.1"/>
    </source>
</evidence>
<keyword evidence="2" id="KW-1185">Reference proteome</keyword>
<organism evidence="1 2">
    <name type="scientific">Botryotinia convoluta</name>
    <dbReference type="NCBI Taxonomy" id="54673"/>
    <lineage>
        <taxon>Eukaryota</taxon>
        <taxon>Fungi</taxon>
        <taxon>Dikarya</taxon>
        <taxon>Ascomycota</taxon>
        <taxon>Pezizomycotina</taxon>
        <taxon>Leotiomycetes</taxon>
        <taxon>Helotiales</taxon>
        <taxon>Sclerotiniaceae</taxon>
        <taxon>Botryotinia</taxon>
    </lineage>
</organism>
<accession>A0A4Z1HJT7</accession>
<protein>
    <submittedName>
        <fullName evidence="1">Uncharacterized protein</fullName>
    </submittedName>
</protein>
<gene>
    <name evidence="1" type="ORF">BCON_0274g00110</name>
</gene>
<sequence>MGTFLEDLKPRTGVDIRIGLRSYSDDFPSCFNMVNEIGLLNGTDEGIKESIVEILAHCRNAK</sequence>
<evidence type="ECO:0000313" key="2">
    <source>
        <dbReference type="Proteomes" id="UP000297527"/>
    </source>
</evidence>
<reference evidence="1 2" key="1">
    <citation type="submission" date="2017-12" db="EMBL/GenBank/DDBJ databases">
        <title>Comparative genomics of Botrytis spp.</title>
        <authorList>
            <person name="Valero-Jimenez C.A."/>
            <person name="Tapia P."/>
            <person name="Veloso J."/>
            <person name="Silva-Moreno E."/>
            <person name="Staats M."/>
            <person name="Valdes J.H."/>
            <person name="Van Kan J.A.L."/>
        </authorList>
    </citation>
    <scope>NUCLEOTIDE SEQUENCE [LARGE SCALE GENOMIC DNA]</scope>
    <source>
        <strain evidence="1 2">MUCL11595</strain>
    </source>
</reference>
<dbReference type="AlphaFoldDB" id="A0A4Z1HJT7"/>
<comment type="caution">
    <text evidence="1">The sequence shown here is derived from an EMBL/GenBank/DDBJ whole genome shotgun (WGS) entry which is preliminary data.</text>
</comment>
<dbReference type="OrthoDB" id="3565000at2759"/>